<feature type="domain" description="HTH cro/C1-type" evidence="1">
    <location>
        <begin position="18"/>
        <end position="80"/>
    </location>
</feature>
<dbReference type="EMBL" id="JAVDUI010000001">
    <property type="protein sequence ID" value="MDR6892383.1"/>
    <property type="molecule type" value="Genomic_DNA"/>
</dbReference>
<evidence type="ECO:0000313" key="3">
    <source>
        <dbReference type="Proteomes" id="UP001247307"/>
    </source>
</evidence>
<gene>
    <name evidence="2" type="ORF">J2S35_001323</name>
</gene>
<sequence length="99" mass="10739">MPHPTLSPTQARQLGDTLRKRRKHLGLSQEKVALASGITLQHYSLLENGYSDGRRRSPANPSLGLITSVSRALSMDISFLVQALDEDPEPSAGDDDLTA</sequence>
<keyword evidence="3" id="KW-1185">Reference proteome</keyword>
<proteinExistence type="predicted"/>
<reference evidence="2" key="1">
    <citation type="submission" date="2023-07" db="EMBL/GenBank/DDBJ databases">
        <title>Sequencing the genomes of 1000 actinobacteria strains.</title>
        <authorList>
            <person name="Klenk H.-P."/>
        </authorList>
    </citation>
    <scope>NUCLEOTIDE SEQUENCE</scope>
    <source>
        <strain evidence="2">DSM 13988</strain>
    </source>
</reference>
<organism evidence="2 3">
    <name type="scientific">Falsarthrobacter nasiphocae</name>
    <dbReference type="NCBI Taxonomy" id="189863"/>
    <lineage>
        <taxon>Bacteria</taxon>
        <taxon>Bacillati</taxon>
        <taxon>Actinomycetota</taxon>
        <taxon>Actinomycetes</taxon>
        <taxon>Micrococcales</taxon>
        <taxon>Micrococcaceae</taxon>
        <taxon>Falsarthrobacter</taxon>
    </lineage>
</organism>
<dbReference type="Gene3D" id="1.10.260.40">
    <property type="entry name" value="lambda repressor-like DNA-binding domains"/>
    <property type="match status" value="1"/>
</dbReference>
<name>A0AAE3YEH5_9MICC</name>
<dbReference type="InterPro" id="IPR001387">
    <property type="entry name" value="Cro/C1-type_HTH"/>
</dbReference>
<evidence type="ECO:0000259" key="1">
    <source>
        <dbReference type="PROSITE" id="PS50943"/>
    </source>
</evidence>
<dbReference type="CDD" id="cd00093">
    <property type="entry name" value="HTH_XRE"/>
    <property type="match status" value="1"/>
</dbReference>
<dbReference type="Pfam" id="PF01381">
    <property type="entry name" value="HTH_3"/>
    <property type="match status" value="1"/>
</dbReference>
<evidence type="ECO:0000313" key="2">
    <source>
        <dbReference type="EMBL" id="MDR6892383.1"/>
    </source>
</evidence>
<dbReference type="SMART" id="SM00530">
    <property type="entry name" value="HTH_XRE"/>
    <property type="match status" value="1"/>
</dbReference>
<protein>
    <submittedName>
        <fullName evidence="2">Transcriptional regulator with XRE-family HTH domain</fullName>
    </submittedName>
</protein>
<dbReference type="GO" id="GO:0003677">
    <property type="term" value="F:DNA binding"/>
    <property type="evidence" value="ECO:0007669"/>
    <property type="project" value="InterPro"/>
</dbReference>
<dbReference type="PROSITE" id="PS50943">
    <property type="entry name" value="HTH_CROC1"/>
    <property type="match status" value="1"/>
</dbReference>
<comment type="caution">
    <text evidence="2">The sequence shown here is derived from an EMBL/GenBank/DDBJ whole genome shotgun (WGS) entry which is preliminary data.</text>
</comment>
<dbReference type="RefSeq" id="WP_309851304.1">
    <property type="nucleotide sequence ID" value="NZ_BAAAIU010000003.1"/>
</dbReference>
<dbReference type="SUPFAM" id="SSF47413">
    <property type="entry name" value="lambda repressor-like DNA-binding domains"/>
    <property type="match status" value="1"/>
</dbReference>
<accession>A0AAE3YEH5</accession>
<dbReference type="Proteomes" id="UP001247307">
    <property type="component" value="Unassembled WGS sequence"/>
</dbReference>
<dbReference type="AlphaFoldDB" id="A0AAE3YEH5"/>
<dbReference type="InterPro" id="IPR010982">
    <property type="entry name" value="Lambda_DNA-bd_dom_sf"/>
</dbReference>